<proteinExistence type="predicted"/>
<accession>A0A0F8X2W0</accession>
<evidence type="ECO:0000256" key="1">
    <source>
        <dbReference type="SAM" id="MobiDB-lite"/>
    </source>
</evidence>
<comment type="caution">
    <text evidence="2">The sequence shown here is derived from an EMBL/GenBank/DDBJ whole genome shotgun (WGS) entry which is preliminary data.</text>
</comment>
<feature type="region of interest" description="Disordered" evidence="1">
    <location>
        <begin position="48"/>
        <end position="67"/>
    </location>
</feature>
<organism evidence="2">
    <name type="scientific">marine sediment metagenome</name>
    <dbReference type="NCBI Taxonomy" id="412755"/>
    <lineage>
        <taxon>unclassified sequences</taxon>
        <taxon>metagenomes</taxon>
        <taxon>ecological metagenomes</taxon>
    </lineage>
</organism>
<feature type="compositionally biased region" description="Acidic residues" evidence="1">
    <location>
        <begin position="52"/>
        <end position="61"/>
    </location>
</feature>
<reference evidence="2" key="1">
    <citation type="journal article" date="2015" name="Nature">
        <title>Complex archaea that bridge the gap between prokaryotes and eukaryotes.</title>
        <authorList>
            <person name="Spang A."/>
            <person name="Saw J.H."/>
            <person name="Jorgensen S.L."/>
            <person name="Zaremba-Niedzwiedzka K."/>
            <person name="Martijn J."/>
            <person name="Lind A.E."/>
            <person name="van Eijk R."/>
            <person name="Schleper C."/>
            <person name="Guy L."/>
            <person name="Ettema T.J."/>
        </authorList>
    </citation>
    <scope>NUCLEOTIDE SEQUENCE</scope>
</reference>
<protein>
    <submittedName>
        <fullName evidence="2">Uncharacterized protein</fullName>
    </submittedName>
</protein>
<gene>
    <name evidence="2" type="ORF">LCGC14_2996050</name>
</gene>
<evidence type="ECO:0000313" key="2">
    <source>
        <dbReference type="EMBL" id="KKK63263.1"/>
    </source>
</evidence>
<feature type="non-terminal residue" evidence="2">
    <location>
        <position position="1"/>
    </location>
</feature>
<sequence>ESGTPYVYIEPLLSIQGKANHLKLDDLKKVETYIDKLLAEAGTELGEPVYVDNDDDDDDNEILPNFN</sequence>
<name>A0A0F8X2W0_9ZZZZ</name>
<dbReference type="AlphaFoldDB" id="A0A0F8X2W0"/>
<dbReference type="EMBL" id="LAZR01061597">
    <property type="protein sequence ID" value="KKK63263.1"/>
    <property type="molecule type" value="Genomic_DNA"/>
</dbReference>